<evidence type="ECO:0000256" key="3">
    <source>
        <dbReference type="ARBA" id="ARBA00023163"/>
    </source>
</evidence>
<keyword evidence="3" id="KW-0804">Transcription</keyword>
<proteinExistence type="predicted"/>
<dbReference type="InterPro" id="IPR036388">
    <property type="entry name" value="WH-like_DNA-bd_sf"/>
</dbReference>
<sequence length="136" mass="15648">MVKTKQETLRKTSLIDSPFFKVFAKNYLDYLGNSNPTPKQLAEIQALLSNTWIRQPICFDLRLSEQEKQCLYLSAQGKEVKEIAAFLKVSTRRVTQHRQSIFQKLDCKNITSAIIVGLRFGVIKTDDLPETGRLVW</sequence>
<dbReference type="PROSITE" id="PS50043">
    <property type="entry name" value="HTH_LUXR_2"/>
    <property type="match status" value="1"/>
</dbReference>
<dbReference type="OrthoDB" id="9774661at2"/>
<dbReference type="GO" id="GO:0003677">
    <property type="term" value="F:DNA binding"/>
    <property type="evidence" value="ECO:0007669"/>
    <property type="project" value="UniProtKB-KW"/>
</dbReference>
<dbReference type="PANTHER" id="PTHR44688">
    <property type="entry name" value="DNA-BINDING TRANSCRIPTIONAL ACTIVATOR DEVR_DOSR"/>
    <property type="match status" value="1"/>
</dbReference>
<dbReference type="AlphaFoldDB" id="A0A0W0U777"/>
<dbReference type="RefSeq" id="WP_058443579.1">
    <property type="nucleotide sequence ID" value="NZ_CAAAHT010000076.1"/>
</dbReference>
<evidence type="ECO:0000313" key="8">
    <source>
        <dbReference type="Proteomes" id="UP000251942"/>
    </source>
</evidence>
<accession>A0A0W0U777</accession>
<dbReference type="PATRIC" id="fig|453.4.peg.385"/>
<dbReference type="EMBL" id="UASS01000001">
    <property type="protein sequence ID" value="SPX59268.1"/>
    <property type="molecule type" value="Genomic_DNA"/>
</dbReference>
<evidence type="ECO:0000256" key="2">
    <source>
        <dbReference type="ARBA" id="ARBA00023125"/>
    </source>
</evidence>
<feature type="domain" description="HTH luxR-type" evidence="4">
    <location>
        <begin position="56"/>
        <end position="121"/>
    </location>
</feature>
<keyword evidence="1" id="KW-0805">Transcription regulation</keyword>
<dbReference type="SUPFAM" id="SSF46894">
    <property type="entry name" value="C-terminal effector domain of the bipartite response regulators"/>
    <property type="match status" value="1"/>
</dbReference>
<dbReference type="Gene3D" id="1.10.10.10">
    <property type="entry name" value="Winged helix-like DNA-binding domain superfamily/Winged helix DNA-binding domain"/>
    <property type="match status" value="1"/>
</dbReference>
<evidence type="ECO:0000313" key="7">
    <source>
        <dbReference type="Proteomes" id="UP000054698"/>
    </source>
</evidence>
<dbReference type="InterPro" id="IPR000792">
    <property type="entry name" value="Tscrpt_reg_LuxR_C"/>
</dbReference>
<keyword evidence="2" id="KW-0238">DNA-binding</keyword>
<dbReference type="GO" id="GO:0006355">
    <property type="term" value="P:regulation of DNA-templated transcription"/>
    <property type="evidence" value="ECO:0007669"/>
    <property type="project" value="InterPro"/>
</dbReference>
<dbReference type="PANTHER" id="PTHR44688:SF16">
    <property type="entry name" value="DNA-BINDING TRANSCRIPTIONAL ACTIVATOR DEVR_DOSR"/>
    <property type="match status" value="1"/>
</dbReference>
<gene>
    <name evidence="5" type="primary">luxR_1</name>
    <name evidence="5" type="ORF">Lfee_0355</name>
    <name evidence="6" type="ORF">NCTC12022_00089</name>
</gene>
<keyword evidence="7" id="KW-1185">Reference proteome</keyword>
<evidence type="ECO:0000313" key="5">
    <source>
        <dbReference type="EMBL" id="KTD03760.1"/>
    </source>
</evidence>
<reference evidence="6 8" key="2">
    <citation type="submission" date="2018-06" db="EMBL/GenBank/DDBJ databases">
        <authorList>
            <consortium name="Pathogen Informatics"/>
            <person name="Doyle S."/>
        </authorList>
    </citation>
    <scope>NUCLEOTIDE SEQUENCE [LARGE SCALE GENOMIC DNA]</scope>
    <source>
        <strain evidence="6 8">NCTC12022</strain>
    </source>
</reference>
<evidence type="ECO:0000313" key="6">
    <source>
        <dbReference type="EMBL" id="SPX59268.1"/>
    </source>
</evidence>
<reference evidence="5 7" key="1">
    <citation type="submission" date="2015-11" db="EMBL/GenBank/DDBJ databases">
        <title>Genomic analysis of 38 Legionella species identifies large and diverse effector repertoires.</title>
        <authorList>
            <person name="Burstein D."/>
            <person name="Amaro F."/>
            <person name="Zusman T."/>
            <person name="Lifshitz Z."/>
            <person name="Cohen O."/>
            <person name="Gilbert J.A."/>
            <person name="Pupko T."/>
            <person name="Shuman H.A."/>
            <person name="Segal G."/>
        </authorList>
    </citation>
    <scope>NUCLEOTIDE SEQUENCE [LARGE SCALE GENOMIC DNA]</scope>
    <source>
        <strain evidence="5 7">WO-44C</strain>
    </source>
</reference>
<dbReference type="Proteomes" id="UP000054698">
    <property type="component" value="Unassembled WGS sequence"/>
</dbReference>
<dbReference type="Proteomes" id="UP000251942">
    <property type="component" value="Unassembled WGS sequence"/>
</dbReference>
<dbReference type="PRINTS" id="PR00038">
    <property type="entry name" value="HTHLUXR"/>
</dbReference>
<dbReference type="STRING" id="453.Lfee_0355"/>
<dbReference type="Pfam" id="PF00196">
    <property type="entry name" value="GerE"/>
    <property type="match status" value="1"/>
</dbReference>
<dbReference type="SMART" id="SM00421">
    <property type="entry name" value="HTH_LUXR"/>
    <property type="match status" value="1"/>
</dbReference>
<protein>
    <submittedName>
        <fullName evidence="5">Transcriptional regulator LuxR</fullName>
    </submittedName>
</protein>
<dbReference type="CDD" id="cd06170">
    <property type="entry name" value="LuxR_C_like"/>
    <property type="match status" value="1"/>
</dbReference>
<evidence type="ECO:0000259" key="4">
    <source>
        <dbReference type="PROSITE" id="PS50043"/>
    </source>
</evidence>
<dbReference type="EMBL" id="LNYB01000013">
    <property type="protein sequence ID" value="KTD03760.1"/>
    <property type="molecule type" value="Genomic_DNA"/>
</dbReference>
<dbReference type="InterPro" id="IPR016032">
    <property type="entry name" value="Sig_transdc_resp-reg_C-effctor"/>
</dbReference>
<evidence type="ECO:0000256" key="1">
    <source>
        <dbReference type="ARBA" id="ARBA00023015"/>
    </source>
</evidence>
<name>A0A0W0U777_9GAMM</name>
<organism evidence="5 7">
    <name type="scientific">Legionella feeleii</name>
    <dbReference type="NCBI Taxonomy" id="453"/>
    <lineage>
        <taxon>Bacteria</taxon>
        <taxon>Pseudomonadati</taxon>
        <taxon>Pseudomonadota</taxon>
        <taxon>Gammaproteobacteria</taxon>
        <taxon>Legionellales</taxon>
        <taxon>Legionellaceae</taxon>
        <taxon>Legionella</taxon>
    </lineage>
</organism>